<dbReference type="Pfam" id="PF17920">
    <property type="entry name" value="TetR_C_16"/>
    <property type="match status" value="1"/>
</dbReference>
<evidence type="ECO:0000313" key="4">
    <source>
        <dbReference type="EMBL" id="GAA1826515.1"/>
    </source>
</evidence>
<keyword evidence="5" id="KW-1185">Reference proteome</keyword>
<feature type="DNA-binding region" description="H-T-H motif" evidence="2">
    <location>
        <begin position="33"/>
        <end position="52"/>
    </location>
</feature>
<proteinExistence type="predicted"/>
<comment type="caution">
    <text evidence="4">The sequence shown here is derived from an EMBL/GenBank/DDBJ whole genome shotgun (WGS) entry which is preliminary data.</text>
</comment>
<dbReference type="PANTHER" id="PTHR30055:SF235">
    <property type="entry name" value="TRANSCRIPTIONAL REGULATORY PROTEIN"/>
    <property type="match status" value="1"/>
</dbReference>
<dbReference type="Gene3D" id="1.10.10.60">
    <property type="entry name" value="Homeodomain-like"/>
    <property type="match status" value="1"/>
</dbReference>
<dbReference type="PROSITE" id="PS50977">
    <property type="entry name" value="HTH_TETR_2"/>
    <property type="match status" value="1"/>
</dbReference>
<protein>
    <submittedName>
        <fullName evidence="4">TetR family transcriptional regulator</fullName>
    </submittedName>
</protein>
<evidence type="ECO:0000256" key="1">
    <source>
        <dbReference type="ARBA" id="ARBA00023125"/>
    </source>
</evidence>
<dbReference type="InterPro" id="IPR050109">
    <property type="entry name" value="HTH-type_TetR-like_transc_reg"/>
</dbReference>
<sequence length="196" mass="21232">MARGRRPGHQDTRESVLTAAREVFADKGYDGASVRAIAAAAGVDPSLIHHYFGTKEQLFLAAMQAPINPAELIPRILTGDREHMGERLVRTLLHVWDSPAGGAAAAMVRSAVTNDMMARMLREFVVKRLIRRVLADVVSDPAEAATRGTLVASQIAGLIMIRYLIRVEPLASAPPEEIVAMVAPTIQRYLVGDLTA</sequence>
<dbReference type="EMBL" id="BAAALT010000229">
    <property type="protein sequence ID" value="GAA1826515.1"/>
    <property type="molecule type" value="Genomic_DNA"/>
</dbReference>
<dbReference type="PRINTS" id="PR00455">
    <property type="entry name" value="HTHTETR"/>
</dbReference>
<evidence type="ECO:0000313" key="5">
    <source>
        <dbReference type="Proteomes" id="UP001500218"/>
    </source>
</evidence>
<dbReference type="Proteomes" id="UP001500218">
    <property type="component" value="Unassembled WGS sequence"/>
</dbReference>
<dbReference type="SUPFAM" id="SSF46689">
    <property type="entry name" value="Homeodomain-like"/>
    <property type="match status" value="1"/>
</dbReference>
<dbReference type="PANTHER" id="PTHR30055">
    <property type="entry name" value="HTH-TYPE TRANSCRIPTIONAL REGULATOR RUTR"/>
    <property type="match status" value="1"/>
</dbReference>
<dbReference type="Gene3D" id="1.10.357.10">
    <property type="entry name" value="Tetracycline Repressor, domain 2"/>
    <property type="match status" value="1"/>
</dbReference>
<dbReference type="RefSeq" id="WP_344138041.1">
    <property type="nucleotide sequence ID" value="NZ_BAAALT010000229.1"/>
</dbReference>
<keyword evidence="1 2" id="KW-0238">DNA-binding</keyword>
<dbReference type="InterPro" id="IPR041678">
    <property type="entry name" value="TetR_C_16"/>
</dbReference>
<feature type="domain" description="HTH tetR-type" evidence="3">
    <location>
        <begin position="10"/>
        <end position="70"/>
    </location>
</feature>
<evidence type="ECO:0000256" key="2">
    <source>
        <dbReference type="PROSITE-ProRule" id="PRU00335"/>
    </source>
</evidence>
<dbReference type="Pfam" id="PF00440">
    <property type="entry name" value="TetR_N"/>
    <property type="match status" value="1"/>
</dbReference>
<evidence type="ECO:0000259" key="3">
    <source>
        <dbReference type="PROSITE" id="PS50977"/>
    </source>
</evidence>
<dbReference type="InterPro" id="IPR036271">
    <property type="entry name" value="Tet_transcr_reg_TetR-rel_C_sf"/>
</dbReference>
<reference evidence="4 5" key="1">
    <citation type="journal article" date="2019" name="Int. J. Syst. Evol. Microbiol.">
        <title>The Global Catalogue of Microorganisms (GCM) 10K type strain sequencing project: providing services to taxonomists for standard genome sequencing and annotation.</title>
        <authorList>
            <consortium name="The Broad Institute Genomics Platform"/>
            <consortium name="The Broad Institute Genome Sequencing Center for Infectious Disease"/>
            <person name="Wu L."/>
            <person name="Ma J."/>
        </authorList>
    </citation>
    <scope>NUCLEOTIDE SEQUENCE [LARGE SCALE GENOMIC DNA]</scope>
    <source>
        <strain evidence="4 5">JCM 13250</strain>
    </source>
</reference>
<dbReference type="InterPro" id="IPR009057">
    <property type="entry name" value="Homeodomain-like_sf"/>
</dbReference>
<dbReference type="InterPro" id="IPR001647">
    <property type="entry name" value="HTH_TetR"/>
</dbReference>
<organism evidence="4 5">
    <name type="scientific">Luedemannella flava</name>
    <dbReference type="NCBI Taxonomy" id="349316"/>
    <lineage>
        <taxon>Bacteria</taxon>
        <taxon>Bacillati</taxon>
        <taxon>Actinomycetota</taxon>
        <taxon>Actinomycetes</taxon>
        <taxon>Micromonosporales</taxon>
        <taxon>Micromonosporaceae</taxon>
        <taxon>Luedemannella</taxon>
    </lineage>
</organism>
<accession>A0ABN2MGG9</accession>
<name>A0ABN2MGG9_9ACTN</name>
<dbReference type="SUPFAM" id="SSF48498">
    <property type="entry name" value="Tetracyclin repressor-like, C-terminal domain"/>
    <property type="match status" value="1"/>
</dbReference>
<gene>
    <name evidence="4" type="ORF">GCM10009682_52680</name>
</gene>